<protein>
    <submittedName>
        <fullName evidence="1">Uncharacterized protein</fullName>
    </submittedName>
</protein>
<accession>A0A1X7K3D9</accession>
<dbReference type="STRING" id="1028.SAMN05661096_02299"/>
<gene>
    <name evidence="1" type="ORF">SAMN05661096_02299</name>
</gene>
<sequence length="46" mass="5224">MSHQSISQMSVCQKLTSVKGRVVLIGNYCRYSFQEIGYISVQHPYG</sequence>
<evidence type="ECO:0000313" key="2">
    <source>
        <dbReference type="Proteomes" id="UP000193804"/>
    </source>
</evidence>
<evidence type="ECO:0000313" key="1">
    <source>
        <dbReference type="EMBL" id="SMG35112.1"/>
    </source>
</evidence>
<organism evidence="1 2">
    <name type="scientific">Marivirga sericea</name>
    <dbReference type="NCBI Taxonomy" id="1028"/>
    <lineage>
        <taxon>Bacteria</taxon>
        <taxon>Pseudomonadati</taxon>
        <taxon>Bacteroidota</taxon>
        <taxon>Cytophagia</taxon>
        <taxon>Cytophagales</taxon>
        <taxon>Marivirgaceae</taxon>
        <taxon>Marivirga</taxon>
    </lineage>
</organism>
<dbReference type="EMBL" id="FXAW01000004">
    <property type="protein sequence ID" value="SMG35112.1"/>
    <property type="molecule type" value="Genomic_DNA"/>
</dbReference>
<name>A0A1X7K3D9_9BACT</name>
<dbReference type="Proteomes" id="UP000193804">
    <property type="component" value="Unassembled WGS sequence"/>
</dbReference>
<proteinExistence type="predicted"/>
<reference evidence="2" key="1">
    <citation type="submission" date="2017-04" db="EMBL/GenBank/DDBJ databases">
        <authorList>
            <person name="Varghese N."/>
            <person name="Submissions S."/>
        </authorList>
    </citation>
    <scope>NUCLEOTIDE SEQUENCE [LARGE SCALE GENOMIC DNA]</scope>
    <source>
        <strain evidence="2">DSM 4125</strain>
    </source>
</reference>
<keyword evidence="2" id="KW-1185">Reference proteome</keyword>
<dbReference type="AlphaFoldDB" id="A0A1X7K3D9"/>